<keyword evidence="2 6" id="KW-0812">Transmembrane</keyword>
<feature type="transmembrane region" description="Helical" evidence="6">
    <location>
        <begin position="397"/>
        <end position="417"/>
    </location>
</feature>
<keyword evidence="5" id="KW-0325">Glycoprotein</keyword>
<dbReference type="AlphaFoldDB" id="A0A9P0GRA3"/>
<keyword evidence="3 6" id="KW-1133">Transmembrane helix</keyword>
<feature type="transmembrane region" description="Helical" evidence="6">
    <location>
        <begin position="174"/>
        <end position="192"/>
    </location>
</feature>
<evidence type="ECO:0000256" key="5">
    <source>
        <dbReference type="ARBA" id="ARBA00023180"/>
    </source>
</evidence>
<dbReference type="PROSITE" id="PS50850">
    <property type="entry name" value="MFS"/>
    <property type="match status" value="1"/>
</dbReference>
<dbReference type="FunFam" id="1.20.1250.20:FF:000249">
    <property type="entry name" value="facilitated trehalose transporter Tret1"/>
    <property type="match status" value="1"/>
</dbReference>
<dbReference type="InterPro" id="IPR005829">
    <property type="entry name" value="Sugar_transporter_CS"/>
</dbReference>
<dbReference type="Proteomes" id="UP001152799">
    <property type="component" value="Chromosome 6"/>
</dbReference>
<dbReference type="EMBL" id="OU892282">
    <property type="protein sequence ID" value="CAH1131854.1"/>
    <property type="molecule type" value="Genomic_DNA"/>
</dbReference>
<dbReference type="InterPro" id="IPR036259">
    <property type="entry name" value="MFS_trans_sf"/>
</dbReference>
<keyword evidence="4 6" id="KW-0472">Membrane</keyword>
<evidence type="ECO:0000256" key="4">
    <source>
        <dbReference type="ARBA" id="ARBA00023136"/>
    </source>
</evidence>
<comment type="subcellular location">
    <subcellularLocation>
        <location evidence="1">Membrane</location>
        <topology evidence="1">Multi-pass membrane protein</topology>
    </subcellularLocation>
</comment>
<dbReference type="InterPro" id="IPR003663">
    <property type="entry name" value="Sugar/inositol_transpt"/>
</dbReference>
<evidence type="ECO:0000256" key="1">
    <source>
        <dbReference type="ARBA" id="ARBA00004141"/>
    </source>
</evidence>
<feature type="transmembrane region" description="Helical" evidence="6">
    <location>
        <begin position="262"/>
        <end position="285"/>
    </location>
</feature>
<dbReference type="InterPro" id="IPR020846">
    <property type="entry name" value="MFS_dom"/>
</dbReference>
<feature type="transmembrane region" description="Helical" evidence="6">
    <location>
        <begin position="297"/>
        <end position="319"/>
    </location>
</feature>
<protein>
    <recommendedName>
        <fullName evidence="7">Major facilitator superfamily (MFS) profile domain-containing protein</fullName>
    </recommendedName>
</protein>
<proteinExistence type="predicted"/>
<evidence type="ECO:0000313" key="8">
    <source>
        <dbReference type="EMBL" id="CAH1131854.1"/>
    </source>
</evidence>
<evidence type="ECO:0000256" key="6">
    <source>
        <dbReference type="SAM" id="Phobius"/>
    </source>
</evidence>
<accession>A0A9P0GRA3</accession>
<dbReference type="InterPro" id="IPR005828">
    <property type="entry name" value="MFS_sugar_transport-like"/>
</dbReference>
<evidence type="ECO:0000259" key="7">
    <source>
        <dbReference type="PROSITE" id="PS50850"/>
    </source>
</evidence>
<evidence type="ECO:0000256" key="3">
    <source>
        <dbReference type="ARBA" id="ARBA00022989"/>
    </source>
</evidence>
<dbReference type="Gene3D" id="1.20.1250.20">
    <property type="entry name" value="MFS general substrate transporter like domains"/>
    <property type="match status" value="1"/>
</dbReference>
<feature type="transmembrane region" description="Helical" evidence="6">
    <location>
        <begin position="147"/>
        <end position="168"/>
    </location>
</feature>
<dbReference type="OrthoDB" id="6612291at2759"/>
<name>A0A9P0GRA3_9CUCU</name>
<reference evidence="8" key="1">
    <citation type="submission" date="2022-01" db="EMBL/GenBank/DDBJ databases">
        <authorList>
            <person name="King R."/>
        </authorList>
    </citation>
    <scope>NUCLEOTIDE SEQUENCE</scope>
</reference>
<evidence type="ECO:0000313" key="9">
    <source>
        <dbReference type="Proteomes" id="UP001152799"/>
    </source>
</evidence>
<feature type="transmembrane region" description="Helical" evidence="6">
    <location>
        <begin position="20"/>
        <end position="42"/>
    </location>
</feature>
<evidence type="ECO:0000256" key="2">
    <source>
        <dbReference type="ARBA" id="ARBA00022692"/>
    </source>
</evidence>
<feature type="domain" description="Major facilitator superfamily (MFS) profile" evidence="7">
    <location>
        <begin position="18"/>
        <end position="452"/>
    </location>
</feature>
<dbReference type="PANTHER" id="PTHR48021:SF32">
    <property type="entry name" value="FACILITATED TREHALOSE TRANSPORTER TRET1-2 HOMOLOG-LIKE PROTEIN"/>
    <property type="match status" value="1"/>
</dbReference>
<dbReference type="InterPro" id="IPR050549">
    <property type="entry name" value="MFS_Trehalose_Transporter"/>
</dbReference>
<feature type="transmembrane region" description="Helical" evidence="6">
    <location>
        <begin position="62"/>
        <end position="82"/>
    </location>
</feature>
<feature type="transmembrane region" description="Helical" evidence="6">
    <location>
        <begin position="358"/>
        <end position="385"/>
    </location>
</feature>
<gene>
    <name evidence="8" type="ORF">CEUTPL_LOCUS10410</name>
</gene>
<feature type="transmembrane region" description="Helical" evidence="6">
    <location>
        <begin position="326"/>
        <end position="346"/>
    </location>
</feature>
<dbReference type="SUPFAM" id="SSF103473">
    <property type="entry name" value="MFS general substrate transporter"/>
    <property type="match status" value="1"/>
</dbReference>
<dbReference type="PRINTS" id="PR00171">
    <property type="entry name" value="SUGRTRNSPORT"/>
</dbReference>
<sequence>MGKLSNRLAKFWEFGAGRMFLAAFFAHSVSISIGITQGYSAIWIPQLQALGEFDITMEQSSWLASLGAVTNPIGSILSGVLAEWLGRKRAIQISSIPFVIGWVLIGLGQNIYWLYAGRLITGIAGGMSTASYTYVGEIATPNTRGFLQALGPICASFGILFSYVAGYILYWKTVALLSSLFAIISLVTIQFMPDSPAHLVKINNGANMTSNSEAFEAYMFFSRNVATAEQELKKASTGDIIDKISQKPLKELYLSPETVKPFCLLIVLFLLQELSGIYSILFYAVEFFGETDLKINNYISSIFVGTIRFAMSIACAVLIQKAGRKTLCTFSSFGMALSVLILGLYIKYYEINPNEERILSLLPLFCIVFNVFFSMIGMLPIPWILVGEMFPLRVRPIMAGVVICIAQIFIFICVKIYNNMVDFLGFGGTIFTFFGASVLSMLFCKYVLPETKGQSLDEIEAYFRGTKKDVEHSSHSGLVNHAFTVSSENISVVTSR</sequence>
<dbReference type="PANTHER" id="PTHR48021">
    <property type="match status" value="1"/>
</dbReference>
<dbReference type="GO" id="GO:0016020">
    <property type="term" value="C:membrane"/>
    <property type="evidence" value="ECO:0007669"/>
    <property type="project" value="UniProtKB-SubCell"/>
</dbReference>
<dbReference type="GO" id="GO:0022857">
    <property type="term" value="F:transmembrane transporter activity"/>
    <property type="evidence" value="ECO:0007669"/>
    <property type="project" value="InterPro"/>
</dbReference>
<dbReference type="Pfam" id="PF00083">
    <property type="entry name" value="Sugar_tr"/>
    <property type="match status" value="1"/>
</dbReference>
<organism evidence="8 9">
    <name type="scientific">Ceutorhynchus assimilis</name>
    <name type="common">cabbage seed weevil</name>
    <dbReference type="NCBI Taxonomy" id="467358"/>
    <lineage>
        <taxon>Eukaryota</taxon>
        <taxon>Metazoa</taxon>
        <taxon>Ecdysozoa</taxon>
        <taxon>Arthropoda</taxon>
        <taxon>Hexapoda</taxon>
        <taxon>Insecta</taxon>
        <taxon>Pterygota</taxon>
        <taxon>Neoptera</taxon>
        <taxon>Endopterygota</taxon>
        <taxon>Coleoptera</taxon>
        <taxon>Polyphaga</taxon>
        <taxon>Cucujiformia</taxon>
        <taxon>Curculionidae</taxon>
        <taxon>Ceutorhynchinae</taxon>
        <taxon>Ceutorhynchus</taxon>
    </lineage>
</organism>
<keyword evidence="9" id="KW-1185">Reference proteome</keyword>
<dbReference type="PROSITE" id="PS00216">
    <property type="entry name" value="SUGAR_TRANSPORT_1"/>
    <property type="match status" value="1"/>
</dbReference>
<feature type="transmembrane region" description="Helical" evidence="6">
    <location>
        <begin position="423"/>
        <end position="444"/>
    </location>
</feature>